<protein>
    <recommendedName>
        <fullName evidence="7">endopeptidase La</fullName>
        <ecNumber evidence="7">3.4.21.53</ecNumber>
    </recommendedName>
</protein>
<sequence length="873" mass="99290">MLLPFIITKLEHISLPNVVYTAEIEEGHQHDEFLSSVESLTFDRIVIAYTDASKPGKNASLNGYGLYVKPLKLFRKNKKLFITYKGIEVLNLLHTPYSFKESDLSEADAKTFLKNPEFYIKNMVCEKISKSNKSSDISDPFEMGENVTSFLTMLKQSYKALEDMKESILKINPENGKQYKMVDILNAQKFDKEPGFRIEDYPEIFLNTILSYTKKIDGFWDLNEYLILQDPKDQFTYATNIARYASKVIEVETEIQSNMEDSMLQQQKEFMLREKIKAIKSQLETMDSTESEEDEYKKLIKNKKTAKIYPESVQKIIKDENERYSQMMASSPDANITRTYIETLKKLPWRKTEINYLDIKKAREVLDKHHYGLDEVKERIIEHLAVILNNRKHNNNSKNLIPLDSEHEIDLELFKQIKVKDGDNTYNNVPILALVGPPGTGKTSLSKAIAEALQKSFVKISLGGVHDESEIRGHRRTYVGAMPGKIVKSFLKCEVSNPLILLDEIDKMASDTKGDPASAMLEVLDPEQNSKFQDHYLEHEYDLSKVMFIATANEHDGIPAPLLDRVEIIELSPYTITEKIKIAKQHLINKVLEQTSLTPELFKIDDDTLKYIIKHYTLEAGVRGLKRLLDKIARKIVVKVIDDPKLKKFEIKKEMLIDLIGIVKFKEEEREVEEVKGTVTGLAYSIAGGSTLQIEVTAYPGKGEIKLTGQLKDVMQESAQIALTYVRANASKFGINDFDFEGNTIHIHVPEGAIPKDGPSAGVTFTTAIISALSGKTVKNIYGMTGEITLRGKVLEIGGLKEKSFAATQKGLTHVFIPYNNIKNLKDIPDEIKDLLIYIPVKKYSEIYDVIFNGKKPEITIDKSNNKKLSVFY</sequence>
<keyword evidence="1 7" id="KW-0645">Protease</keyword>
<dbReference type="InterPro" id="IPR014721">
    <property type="entry name" value="Ribsml_uS5_D2-typ_fold_subgr"/>
</dbReference>
<dbReference type="PROSITE" id="PS51786">
    <property type="entry name" value="LON_PROTEOLYTIC"/>
    <property type="match status" value="1"/>
</dbReference>
<dbReference type="Proteomes" id="UP000001845">
    <property type="component" value="Chromosome"/>
</dbReference>
<keyword evidence="6" id="KW-0346">Stress response</keyword>
<dbReference type="PRINTS" id="PR00830">
    <property type="entry name" value="ENDOLAPTASE"/>
</dbReference>
<reference evidence="10" key="1">
    <citation type="submission" date="2010-03" db="EMBL/GenBank/DDBJ databases">
        <title>The complete genome of Mycoplasma crocodyli MP145.</title>
        <authorList>
            <person name="Glass J.I."/>
            <person name="Durkin A.S."/>
            <person name="Hostetler J."/>
            <person name="Jackson J."/>
            <person name="Johnson J."/>
            <person name="May M.A."/>
            <person name="Paralanov V."/>
            <person name="Radune D."/>
            <person name="Szczypinski B."/>
            <person name="Brown D.R."/>
        </authorList>
    </citation>
    <scope>NUCLEOTIDE SEQUENCE [LARGE SCALE GENOMIC DNA]</scope>
    <source>
        <strain evidence="10">ATCC 51981 / MP145</strain>
    </source>
</reference>
<keyword evidence="3 7" id="KW-0378">Hydrolase</keyword>
<dbReference type="GO" id="GO:0030163">
    <property type="term" value="P:protein catabolic process"/>
    <property type="evidence" value="ECO:0007669"/>
    <property type="project" value="InterPro"/>
</dbReference>
<dbReference type="Gene3D" id="1.20.58.1480">
    <property type="match status" value="1"/>
</dbReference>
<keyword evidence="2" id="KW-0547">Nucleotide-binding</keyword>
<comment type="similarity">
    <text evidence="7">Belongs to the peptidase S16 family.</text>
</comment>
<dbReference type="InterPro" id="IPR003593">
    <property type="entry name" value="AAA+_ATPase"/>
</dbReference>
<dbReference type="InterPro" id="IPR027417">
    <property type="entry name" value="P-loop_NTPase"/>
</dbReference>
<dbReference type="Gene3D" id="3.40.50.300">
    <property type="entry name" value="P-loop containing nucleotide triphosphate hydrolases"/>
    <property type="match status" value="1"/>
</dbReference>
<organism evidence="9 10">
    <name type="scientific">Mycoplasma crocodyli (strain ATCC 51981 / MP145)</name>
    <dbReference type="NCBI Taxonomy" id="512564"/>
    <lineage>
        <taxon>Bacteria</taxon>
        <taxon>Bacillati</taxon>
        <taxon>Mycoplasmatota</taxon>
        <taxon>Mollicutes</taxon>
        <taxon>Mycoplasmataceae</taxon>
        <taxon>Mycoplasma</taxon>
    </lineage>
</organism>
<dbReference type="Pfam" id="PF05362">
    <property type="entry name" value="Lon_C"/>
    <property type="match status" value="1"/>
</dbReference>
<dbReference type="GO" id="GO:0004252">
    <property type="term" value="F:serine-type endopeptidase activity"/>
    <property type="evidence" value="ECO:0007669"/>
    <property type="project" value="UniProtKB-UniRule"/>
</dbReference>
<dbReference type="SMART" id="SM00382">
    <property type="entry name" value="AAA"/>
    <property type="match status" value="1"/>
</dbReference>
<dbReference type="InterPro" id="IPR004815">
    <property type="entry name" value="Lon_bac/euk-typ"/>
</dbReference>
<accession>D5E538</accession>
<evidence type="ECO:0000313" key="9">
    <source>
        <dbReference type="EMBL" id="ADE19648.1"/>
    </source>
</evidence>
<dbReference type="EMBL" id="CP001991">
    <property type="protein sequence ID" value="ADE19648.1"/>
    <property type="molecule type" value="Genomic_DNA"/>
</dbReference>
<dbReference type="STRING" id="512564.MCRO_0227"/>
<dbReference type="Pfam" id="PF00004">
    <property type="entry name" value="AAA"/>
    <property type="match status" value="1"/>
</dbReference>
<dbReference type="Gene3D" id="1.20.5.5270">
    <property type="match status" value="1"/>
</dbReference>
<dbReference type="InterPro" id="IPR008269">
    <property type="entry name" value="Lon_proteolytic"/>
</dbReference>
<evidence type="ECO:0000259" key="8">
    <source>
        <dbReference type="PROSITE" id="PS51786"/>
    </source>
</evidence>
<dbReference type="GO" id="GO:0004176">
    <property type="term" value="F:ATP-dependent peptidase activity"/>
    <property type="evidence" value="ECO:0007669"/>
    <property type="project" value="UniProtKB-UniRule"/>
</dbReference>
<comment type="catalytic activity">
    <reaction evidence="7">
        <text>Hydrolysis of proteins in presence of ATP.</text>
        <dbReference type="EC" id="3.4.21.53"/>
    </reaction>
</comment>
<dbReference type="eggNOG" id="COG0466">
    <property type="taxonomic scope" value="Bacteria"/>
</dbReference>
<gene>
    <name evidence="9" type="primary">lon</name>
    <name evidence="9" type="ordered locus">MCRO_0227</name>
</gene>
<keyword evidence="4 7" id="KW-0720">Serine protease</keyword>
<dbReference type="EC" id="3.4.21.53" evidence="7"/>
<dbReference type="GO" id="GO:0006508">
    <property type="term" value="P:proteolysis"/>
    <property type="evidence" value="ECO:0007669"/>
    <property type="project" value="UniProtKB-KW"/>
</dbReference>
<feature type="active site" evidence="7">
    <location>
        <position position="803"/>
    </location>
</feature>
<evidence type="ECO:0000256" key="4">
    <source>
        <dbReference type="ARBA" id="ARBA00022825"/>
    </source>
</evidence>
<dbReference type="Gene3D" id="3.30.230.10">
    <property type="match status" value="1"/>
</dbReference>
<feature type="active site" evidence="7">
    <location>
        <position position="760"/>
    </location>
</feature>
<dbReference type="SUPFAM" id="SSF54211">
    <property type="entry name" value="Ribosomal protein S5 domain 2-like"/>
    <property type="match status" value="1"/>
</dbReference>
<dbReference type="Gene3D" id="1.10.8.60">
    <property type="match status" value="1"/>
</dbReference>
<proteinExistence type="inferred from homology"/>
<dbReference type="InterPro" id="IPR027065">
    <property type="entry name" value="Lon_Prtase"/>
</dbReference>
<dbReference type="HOGENOM" id="CLU_004109_5_2_14"/>
<name>D5E538_MYCCM</name>
<evidence type="ECO:0000256" key="2">
    <source>
        <dbReference type="ARBA" id="ARBA00022741"/>
    </source>
</evidence>
<dbReference type="AlphaFoldDB" id="D5E538"/>
<feature type="domain" description="Lon proteolytic" evidence="8">
    <location>
        <begin position="673"/>
        <end position="854"/>
    </location>
</feature>
<dbReference type="InterPro" id="IPR054594">
    <property type="entry name" value="Lon_lid"/>
</dbReference>
<evidence type="ECO:0000313" key="10">
    <source>
        <dbReference type="Proteomes" id="UP000001845"/>
    </source>
</evidence>
<keyword evidence="10" id="KW-1185">Reference proteome</keyword>
<evidence type="ECO:0000256" key="7">
    <source>
        <dbReference type="PROSITE-ProRule" id="PRU01122"/>
    </source>
</evidence>
<dbReference type="NCBIfam" id="TIGR00763">
    <property type="entry name" value="lon"/>
    <property type="match status" value="1"/>
</dbReference>
<dbReference type="GO" id="GO:0016887">
    <property type="term" value="F:ATP hydrolysis activity"/>
    <property type="evidence" value="ECO:0007669"/>
    <property type="project" value="InterPro"/>
</dbReference>
<dbReference type="CDD" id="cd19500">
    <property type="entry name" value="RecA-like_Lon"/>
    <property type="match status" value="1"/>
</dbReference>
<dbReference type="InterPro" id="IPR003959">
    <property type="entry name" value="ATPase_AAA_core"/>
</dbReference>
<reference key="2">
    <citation type="submission" date="2010-03" db="EMBL/GenBank/DDBJ databases">
        <authorList>
            <person name="Ma Z."/>
            <person name="Wang X."/>
            <person name="Liu H."/>
        </authorList>
    </citation>
    <scope>NUCLEOTIDE SEQUENCE</scope>
    <source>
        <strain>MP145</strain>
    </source>
</reference>
<evidence type="ECO:0000256" key="6">
    <source>
        <dbReference type="ARBA" id="ARBA00023016"/>
    </source>
</evidence>
<evidence type="ECO:0000256" key="5">
    <source>
        <dbReference type="ARBA" id="ARBA00022840"/>
    </source>
</evidence>
<dbReference type="PANTHER" id="PTHR10046">
    <property type="entry name" value="ATP DEPENDENT LON PROTEASE FAMILY MEMBER"/>
    <property type="match status" value="1"/>
</dbReference>
<reference evidence="9 10" key="3">
    <citation type="journal article" date="2011" name="J. Bacteriol.">
        <title>Genome sequences of Mycoplasma alligatoris A21JP2T and Mycoplasma crocodyli MP145T.</title>
        <authorList>
            <person name="Brown D.R."/>
            <person name="Farmerie W.G."/>
            <person name="May M."/>
            <person name="Benders G.A."/>
            <person name="Durkin A.S."/>
            <person name="Hlavinka K."/>
            <person name="Hostetler J."/>
            <person name="Jackson J."/>
            <person name="Johnson J."/>
            <person name="Miller R.H."/>
            <person name="Paralanov V."/>
            <person name="Radune D."/>
            <person name="Szczypinski B."/>
            <person name="Glass J.I."/>
        </authorList>
    </citation>
    <scope>NUCLEOTIDE SEQUENCE [LARGE SCALE GENOMIC DNA]</scope>
    <source>
        <strain evidence="10">ATCC 51981 / MP145</strain>
    </source>
</reference>
<dbReference type="Pfam" id="PF22667">
    <property type="entry name" value="Lon_lid"/>
    <property type="match status" value="1"/>
</dbReference>
<dbReference type="MEROPS" id="S16.001"/>
<dbReference type="SUPFAM" id="SSF52540">
    <property type="entry name" value="P-loop containing nucleoside triphosphate hydrolases"/>
    <property type="match status" value="1"/>
</dbReference>
<dbReference type="InterPro" id="IPR020568">
    <property type="entry name" value="Ribosomal_Su5_D2-typ_SF"/>
</dbReference>
<evidence type="ECO:0000256" key="1">
    <source>
        <dbReference type="ARBA" id="ARBA00022670"/>
    </source>
</evidence>
<dbReference type="GO" id="GO:0005524">
    <property type="term" value="F:ATP binding"/>
    <property type="evidence" value="ECO:0007669"/>
    <property type="project" value="UniProtKB-KW"/>
</dbReference>
<dbReference type="OrthoDB" id="9803599at2"/>
<dbReference type="KEGG" id="mcd:MCRO_0227"/>
<dbReference type="RefSeq" id="WP_013054424.1">
    <property type="nucleotide sequence ID" value="NC_014014.1"/>
</dbReference>
<keyword evidence="5" id="KW-0067">ATP-binding</keyword>
<evidence type="ECO:0000256" key="3">
    <source>
        <dbReference type="ARBA" id="ARBA00022801"/>
    </source>
</evidence>